<sequence>MSAARHNPLSLSRERRGRSPQAMGGEGLLLKAFALRKKKTLTQPSPVKTGEGLEARPL</sequence>
<organism evidence="2 3">
    <name type="scientific">Sphingomonas vulcanisoli</name>
    <dbReference type="NCBI Taxonomy" id="1658060"/>
    <lineage>
        <taxon>Bacteria</taxon>
        <taxon>Pseudomonadati</taxon>
        <taxon>Pseudomonadota</taxon>
        <taxon>Alphaproteobacteria</taxon>
        <taxon>Sphingomonadales</taxon>
        <taxon>Sphingomonadaceae</taxon>
        <taxon>Sphingomonas</taxon>
    </lineage>
</organism>
<name>A0ABX0TNL9_9SPHN</name>
<protein>
    <submittedName>
        <fullName evidence="2">Uncharacterized protein</fullName>
    </submittedName>
</protein>
<evidence type="ECO:0000313" key="3">
    <source>
        <dbReference type="Proteomes" id="UP000727456"/>
    </source>
</evidence>
<evidence type="ECO:0000313" key="2">
    <source>
        <dbReference type="EMBL" id="NIJ07117.1"/>
    </source>
</evidence>
<dbReference type="EMBL" id="JAAOZC010000001">
    <property type="protein sequence ID" value="NIJ07117.1"/>
    <property type="molecule type" value="Genomic_DNA"/>
</dbReference>
<comment type="caution">
    <text evidence="2">The sequence shown here is derived from an EMBL/GenBank/DDBJ whole genome shotgun (WGS) entry which is preliminary data.</text>
</comment>
<keyword evidence="3" id="KW-1185">Reference proteome</keyword>
<reference evidence="2 3" key="1">
    <citation type="submission" date="2020-03" db="EMBL/GenBank/DDBJ databases">
        <title>Genomic Encyclopedia of Type Strains, Phase III (KMG-III): the genomes of soil and plant-associated and newly described type strains.</title>
        <authorList>
            <person name="Whitman W."/>
        </authorList>
    </citation>
    <scope>NUCLEOTIDE SEQUENCE [LARGE SCALE GENOMIC DNA]</scope>
    <source>
        <strain evidence="2 3">CECT 8804</strain>
    </source>
</reference>
<dbReference type="Proteomes" id="UP000727456">
    <property type="component" value="Unassembled WGS sequence"/>
</dbReference>
<feature type="region of interest" description="Disordered" evidence="1">
    <location>
        <begin position="1"/>
        <end position="58"/>
    </location>
</feature>
<proteinExistence type="predicted"/>
<accession>A0ABX0TNL9</accession>
<gene>
    <name evidence="2" type="ORF">FHS31_000699</name>
</gene>
<evidence type="ECO:0000256" key="1">
    <source>
        <dbReference type="SAM" id="MobiDB-lite"/>
    </source>
</evidence>